<dbReference type="EnsemblPlants" id="AUR62034558-RA">
    <property type="protein sequence ID" value="AUR62034558-RA:cds"/>
    <property type="gene ID" value="AUR62034558"/>
</dbReference>
<evidence type="ECO:0008006" key="3">
    <source>
        <dbReference type="Google" id="ProtNLM"/>
    </source>
</evidence>
<sequence length="106" mass="11899">MAETPKYHPALAITNVKSLIPITLDADHGMYHSWAALFKVQVRVHDLHNHIICPTEEEKAAYKASKSADLAMWKRLDAVILQWIYGTISMDLLNAILLKDDTAQAS</sequence>
<accession>A0A803MSK7</accession>
<reference evidence="1" key="2">
    <citation type="submission" date="2021-03" db="UniProtKB">
        <authorList>
            <consortium name="EnsemblPlants"/>
        </authorList>
    </citation>
    <scope>IDENTIFICATION</scope>
</reference>
<evidence type="ECO:0000313" key="2">
    <source>
        <dbReference type="Proteomes" id="UP000596660"/>
    </source>
</evidence>
<dbReference type="Gramene" id="AUR62034558-RA">
    <property type="protein sequence ID" value="AUR62034558-RA:cds"/>
    <property type="gene ID" value="AUR62034558"/>
</dbReference>
<proteinExistence type="predicted"/>
<dbReference type="PANTHER" id="PTHR47481">
    <property type="match status" value="1"/>
</dbReference>
<name>A0A803MSK7_CHEQI</name>
<dbReference type="OMA" id="SADLAMW"/>
<organism evidence="1 2">
    <name type="scientific">Chenopodium quinoa</name>
    <name type="common">Quinoa</name>
    <dbReference type="NCBI Taxonomy" id="63459"/>
    <lineage>
        <taxon>Eukaryota</taxon>
        <taxon>Viridiplantae</taxon>
        <taxon>Streptophyta</taxon>
        <taxon>Embryophyta</taxon>
        <taxon>Tracheophyta</taxon>
        <taxon>Spermatophyta</taxon>
        <taxon>Magnoliopsida</taxon>
        <taxon>eudicotyledons</taxon>
        <taxon>Gunneridae</taxon>
        <taxon>Pentapetalae</taxon>
        <taxon>Caryophyllales</taxon>
        <taxon>Chenopodiaceae</taxon>
        <taxon>Chenopodioideae</taxon>
        <taxon>Atripliceae</taxon>
        <taxon>Chenopodium</taxon>
    </lineage>
</organism>
<keyword evidence="2" id="KW-1185">Reference proteome</keyword>
<dbReference type="PANTHER" id="PTHR47481:SF42">
    <property type="entry name" value="RHO GTPASE-ACTIVATING PROTEIN GACK-LIKE"/>
    <property type="match status" value="1"/>
</dbReference>
<dbReference type="AlphaFoldDB" id="A0A803MSK7"/>
<dbReference type="Proteomes" id="UP000596660">
    <property type="component" value="Unplaced"/>
</dbReference>
<protein>
    <recommendedName>
        <fullName evidence="3">Retrotransposon Copia-like N-terminal domain-containing protein</fullName>
    </recommendedName>
</protein>
<evidence type="ECO:0000313" key="1">
    <source>
        <dbReference type="EnsemblPlants" id="AUR62034558-RA:cds"/>
    </source>
</evidence>
<reference evidence="1" key="1">
    <citation type="journal article" date="2017" name="Nature">
        <title>The genome of Chenopodium quinoa.</title>
        <authorList>
            <person name="Jarvis D.E."/>
            <person name="Ho Y.S."/>
            <person name="Lightfoot D.J."/>
            <person name="Schmoeckel S.M."/>
            <person name="Li B."/>
            <person name="Borm T.J.A."/>
            <person name="Ohyanagi H."/>
            <person name="Mineta K."/>
            <person name="Michell C.T."/>
            <person name="Saber N."/>
            <person name="Kharbatia N.M."/>
            <person name="Rupper R.R."/>
            <person name="Sharp A.R."/>
            <person name="Dally N."/>
            <person name="Boughton B.A."/>
            <person name="Woo Y.H."/>
            <person name="Gao G."/>
            <person name="Schijlen E.G.W.M."/>
            <person name="Guo X."/>
            <person name="Momin A.A."/>
            <person name="Negrao S."/>
            <person name="Al-Babili S."/>
            <person name="Gehring C."/>
            <person name="Roessner U."/>
            <person name="Jung C."/>
            <person name="Murphy K."/>
            <person name="Arold S.T."/>
            <person name="Gojobori T."/>
            <person name="van der Linden C.G."/>
            <person name="van Loo E.N."/>
            <person name="Jellen E.N."/>
            <person name="Maughan P.J."/>
            <person name="Tester M."/>
        </authorList>
    </citation>
    <scope>NUCLEOTIDE SEQUENCE [LARGE SCALE GENOMIC DNA]</scope>
    <source>
        <strain evidence="1">cv. PI 614886</strain>
    </source>
</reference>